<dbReference type="GO" id="GO:0000139">
    <property type="term" value="C:Golgi membrane"/>
    <property type="evidence" value="ECO:0007669"/>
    <property type="project" value="UniProtKB-SubCell"/>
</dbReference>
<evidence type="ECO:0000313" key="13">
    <source>
        <dbReference type="Proteomes" id="UP000266188"/>
    </source>
</evidence>
<organism evidence="12 13">
    <name type="scientific">Aspergillus sclerotialis</name>
    <dbReference type="NCBI Taxonomy" id="2070753"/>
    <lineage>
        <taxon>Eukaryota</taxon>
        <taxon>Fungi</taxon>
        <taxon>Dikarya</taxon>
        <taxon>Ascomycota</taxon>
        <taxon>Pezizomycotina</taxon>
        <taxon>Eurotiomycetes</taxon>
        <taxon>Eurotiomycetidae</taxon>
        <taxon>Eurotiales</taxon>
        <taxon>Aspergillaceae</taxon>
        <taxon>Aspergillus</taxon>
        <taxon>Aspergillus subgen. Polypaecilum</taxon>
    </lineage>
</organism>
<keyword evidence="7 10" id="KW-0445">Lipid transport</keyword>
<evidence type="ECO:0000256" key="1">
    <source>
        <dbReference type="ARBA" id="ARBA00004477"/>
    </source>
</evidence>
<dbReference type="GO" id="GO:0016125">
    <property type="term" value="P:sterol metabolic process"/>
    <property type="evidence" value="ECO:0007669"/>
    <property type="project" value="UniProtKB-UniRule"/>
</dbReference>
<comment type="similarity">
    <text evidence="2 10">Belongs to the ARV1 family.</text>
</comment>
<evidence type="ECO:0000256" key="2">
    <source>
        <dbReference type="ARBA" id="ARBA00009187"/>
    </source>
</evidence>
<dbReference type="GO" id="GO:0006665">
    <property type="term" value="P:sphingolipid metabolic process"/>
    <property type="evidence" value="ECO:0007669"/>
    <property type="project" value="UniProtKB-UniRule"/>
</dbReference>
<evidence type="ECO:0000256" key="9">
    <source>
        <dbReference type="ARBA" id="ARBA00023136"/>
    </source>
</evidence>
<evidence type="ECO:0000256" key="10">
    <source>
        <dbReference type="RuleBase" id="RU368065"/>
    </source>
</evidence>
<dbReference type="Proteomes" id="UP000266188">
    <property type="component" value="Unassembled WGS sequence"/>
</dbReference>
<dbReference type="STRING" id="2070753.A0A3A2ZXK0"/>
<dbReference type="OrthoDB" id="2192830at2759"/>
<evidence type="ECO:0000256" key="4">
    <source>
        <dbReference type="ARBA" id="ARBA00022692"/>
    </source>
</evidence>
<dbReference type="GO" id="GO:0032366">
    <property type="term" value="P:intracellular sterol transport"/>
    <property type="evidence" value="ECO:0007669"/>
    <property type="project" value="UniProtKB-UniRule"/>
</dbReference>
<evidence type="ECO:0000256" key="7">
    <source>
        <dbReference type="ARBA" id="ARBA00023055"/>
    </source>
</evidence>
<dbReference type="PANTHER" id="PTHR14467">
    <property type="entry name" value="ARV1"/>
    <property type="match status" value="1"/>
</dbReference>
<dbReference type="Pfam" id="PF04161">
    <property type="entry name" value="Arv1"/>
    <property type="match status" value="2"/>
</dbReference>
<feature type="compositionally biased region" description="Polar residues" evidence="11">
    <location>
        <begin position="204"/>
        <end position="223"/>
    </location>
</feature>
<keyword evidence="10" id="KW-0746">Sphingolipid metabolism</keyword>
<reference evidence="13" key="1">
    <citation type="submission" date="2017-02" db="EMBL/GenBank/DDBJ databases">
        <authorList>
            <person name="Tafer H."/>
            <person name="Lopandic K."/>
        </authorList>
    </citation>
    <scope>NUCLEOTIDE SEQUENCE [LARGE SCALE GENOMIC DNA]</scope>
    <source>
        <strain evidence="13">CBS 366.77</strain>
    </source>
</reference>
<feature type="transmembrane region" description="Helical" evidence="10">
    <location>
        <begin position="123"/>
        <end position="145"/>
    </location>
</feature>
<evidence type="ECO:0000313" key="12">
    <source>
        <dbReference type="EMBL" id="RJE27043.1"/>
    </source>
</evidence>
<dbReference type="GO" id="GO:0097036">
    <property type="term" value="P:regulation of plasma membrane sterol distribution"/>
    <property type="evidence" value="ECO:0007669"/>
    <property type="project" value="UniProtKB-UniRule"/>
</dbReference>
<keyword evidence="5 10" id="KW-0256">Endoplasmic reticulum</keyword>
<dbReference type="AlphaFoldDB" id="A0A3A2ZXK0"/>
<dbReference type="EMBL" id="MVGC01000010">
    <property type="protein sequence ID" value="RJE27043.1"/>
    <property type="molecule type" value="Genomic_DNA"/>
</dbReference>
<feature type="transmembrane region" description="Helical" evidence="10">
    <location>
        <begin position="84"/>
        <end position="103"/>
    </location>
</feature>
<dbReference type="InterPro" id="IPR007290">
    <property type="entry name" value="Arv1"/>
</dbReference>
<keyword evidence="3 10" id="KW-0813">Transport</keyword>
<sequence>MPICIECSYPVSHLYSTYSRADDRSLGKGVRLTQCPRCQRFADKYVEYDFVVLFIDLVLIKPQVYRHLLFNRLGRDDNQFDRSIIRLGILLLLFDVYLTWARIEKSASATSSFLSSAPIIVQYFFFLSLNALATLAHHLTVRLLASILAPKPRPFPGSDNGNGNAYDSLSNPTTPLFPTFSTNLQGQHPSTSTSPSRAHPTGINDPSISGSGALSPPLNSENQHLPIGIPQNYIPANPAPLRRIPTGPVQNIQPLPPPSPASPTAISTALLVSSCAKLFPILLVIWGPDGSGSASPDTYAQGSTETISPAHTILVQQALHGITPVARTVVSTSTPQRGSQSALEAWAAKLVSSVPESTPTNYLGELFNLLSSLLSLGAMDTHLVLLSNVESLYILLGCGYLRAVALAASGHVARWAVQRVVLGSVGLVS</sequence>
<keyword evidence="13" id="KW-1185">Reference proteome</keyword>
<protein>
    <recommendedName>
        <fullName evidence="10">Protein ARV</fullName>
    </recommendedName>
</protein>
<evidence type="ECO:0000256" key="8">
    <source>
        <dbReference type="ARBA" id="ARBA00023098"/>
    </source>
</evidence>
<dbReference type="GO" id="GO:0032541">
    <property type="term" value="C:cortical endoplasmic reticulum"/>
    <property type="evidence" value="ECO:0007669"/>
    <property type="project" value="TreeGrafter"/>
</dbReference>
<comment type="function">
    <text evidence="10">Mediator of sterol homeostasis involved in sterol uptake, trafficking and distribution into membranes.</text>
</comment>
<keyword evidence="10" id="KW-0333">Golgi apparatus</keyword>
<comment type="function">
    <text evidence="10">Regulates also the sphingolipid metabolism.</text>
</comment>
<comment type="subcellular location">
    <subcellularLocation>
        <location evidence="1 10">Endoplasmic reticulum membrane</location>
        <topology evidence="1 10">Multi-pass membrane protein</topology>
    </subcellularLocation>
    <subcellularLocation>
        <location evidence="10">Golgi apparatus membrane</location>
        <topology evidence="10">Multi-pass membrane protein</topology>
    </subcellularLocation>
</comment>
<comment type="caution">
    <text evidence="10">Lacks conserved residue(s) required for the propagation of feature annotation.</text>
</comment>
<evidence type="ECO:0000256" key="11">
    <source>
        <dbReference type="SAM" id="MobiDB-lite"/>
    </source>
</evidence>
<dbReference type="PANTHER" id="PTHR14467:SF0">
    <property type="entry name" value="PROTEIN ARV1"/>
    <property type="match status" value="1"/>
</dbReference>
<keyword evidence="6 10" id="KW-1133">Transmembrane helix</keyword>
<keyword evidence="4 10" id="KW-0812">Transmembrane</keyword>
<gene>
    <name evidence="12" type="ORF">PHISCL_00628</name>
</gene>
<evidence type="ECO:0000256" key="5">
    <source>
        <dbReference type="ARBA" id="ARBA00022824"/>
    </source>
</evidence>
<name>A0A3A2ZXK0_9EURO</name>
<evidence type="ECO:0000256" key="6">
    <source>
        <dbReference type="ARBA" id="ARBA00022989"/>
    </source>
</evidence>
<comment type="caution">
    <text evidence="12">The sequence shown here is derived from an EMBL/GenBank/DDBJ whole genome shotgun (WGS) entry which is preliminary data.</text>
</comment>
<proteinExistence type="inferred from homology"/>
<keyword evidence="9 10" id="KW-0472">Membrane</keyword>
<feature type="region of interest" description="Disordered" evidence="11">
    <location>
        <begin position="177"/>
        <end position="226"/>
    </location>
</feature>
<dbReference type="GO" id="GO:0005789">
    <property type="term" value="C:endoplasmic reticulum membrane"/>
    <property type="evidence" value="ECO:0007669"/>
    <property type="project" value="UniProtKB-SubCell"/>
</dbReference>
<accession>A0A3A2ZXK0</accession>
<feature type="compositionally biased region" description="Polar residues" evidence="11">
    <location>
        <begin position="177"/>
        <end position="196"/>
    </location>
</feature>
<keyword evidence="8 10" id="KW-0443">Lipid metabolism</keyword>
<evidence type="ECO:0000256" key="3">
    <source>
        <dbReference type="ARBA" id="ARBA00022448"/>
    </source>
</evidence>